<comment type="caution">
    <text evidence="1">The sequence shown here is derived from an EMBL/GenBank/DDBJ whole genome shotgun (WGS) entry which is preliminary data.</text>
</comment>
<dbReference type="Proteomes" id="UP000264062">
    <property type="component" value="Unassembled WGS sequence"/>
</dbReference>
<accession>A0A350HAU0</accession>
<evidence type="ECO:0000313" key="1">
    <source>
        <dbReference type="EMBL" id="HAV92656.1"/>
    </source>
</evidence>
<dbReference type="AlphaFoldDB" id="A0A350HAU0"/>
<gene>
    <name evidence="1" type="ORF">DCW38_05700</name>
</gene>
<sequence length="90" mass="10543">MKNVLILIGVGFIFLAVFATSRFYVIQITMQSDKLNNEYKRLLNTSMRSDFEIEELTSLKRLEKFAFDTLNLKYPAGEDYESGDKKYSQR</sequence>
<name>A0A350HAU0_UNCW3</name>
<proteinExistence type="predicted"/>
<evidence type="ECO:0000313" key="2">
    <source>
        <dbReference type="Proteomes" id="UP000264062"/>
    </source>
</evidence>
<reference evidence="1 2" key="1">
    <citation type="journal article" date="2018" name="Nat. Biotechnol.">
        <title>A standardized bacterial taxonomy based on genome phylogeny substantially revises the tree of life.</title>
        <authorList>
            <person name="Parks D.H."/>
            <person name="Chuvochina M."/>
            <person name="Waite D.W."/>
            <person name="Rinke C."/>
            <person name="Skarshewski A."/>
            <person name="Chaumeil P.A."/>
            <person name="Hugenholtz P."/>
        </authorList>
    </citation>
    <scope>NUCLEOTIDE SEQUENCE [LARGE SCALE GENOMIC DNA]</scope>
    <source>
        <strain evidence="1">UBA9956</strain>
    </source>
</reference>
<evidence type="ECO:0008006" key="3">
    <source>
        <dbReference type="Google" id="ProtNLM"/>
    </source>
</evidence>
<protein>
    <recommendedName>
        <fullName evidence="3">Cell division protein FtsL</fullName>
    </recommendedName>
</protein>
<organism evidence="1 2">
    <name type="scientific">candidate division WOR-3 bacterium</name>
    <dbReference type="NCBI Taxonomy" id="2052148"/>
    <lineage>
        <taxon>Bacteria</taxon>
        <taxon>Bacteria division WOR-3</taxon>
    </lineage>
</organism>
<dbReference type="EMBL" id="DMZY01000168">
    <property type="protein sequence ID" value="HAV92656.1"/>
    <property type="molecule type" value="Genomic_DNA"/>
</dbReference>